<sequence>MTSPTPAEISADLATVSRWIDEGNAGRNLEAATWARLAKISEEAGEVIAAYIGVTGQNPRKGVSHTMDDVQEELLDVAITALAALEHIRGHDCRSMDLLVDKIVRTKARAGL</sequence>
<name>A0A1Q2CX74_9ACTN</name>
<accession>A0A1Q2CX74</accession>
<dbReference type="RefSeq" id="WP_077349291.1">
    <property type="nucleotide sequence ID" value="NZ_CP019607.1"/>
</dbReference>
<dbReference type="SUPFAM" id="SSF101386">
    <property type="entry name" value="all-alpha NTP pyrophosphatases"/>
    <property type="match status" value="1"/>
</dbReference>
<protein>
    <recommendedName>
        <fullName evidence="3">NTP pyrophosphohydrolase MazG putative catalytic core domain-containing protein</fullName>
    </recommendedName>
</protein>
<dbReference type="EMBL" id="CP019607">
    <property type="protein sequence ID" value="AQP50699.1"/>
    <property type="molecule type" value="Genomic_DNA"/>
</dbReference>
<keyword evidence="2" id="KW-1185">Reference proteome</keyword>
<dbReference type="OrthoDB" id="3785106at2"/>
<proteinExistence type="predicted"/>
<dbReference type="STRING" id="399497.BW733_07490"/>
<dbReference type="Proteomes" id="UP000188235">
    <property type="component" value="Chromosome"/>
</dbReference>
<dbReference type="CDD" id="cd11533">
    <property type="entry name" value="NTP-PPase_Af0060_like"/>
    <property type="match status" value="1"/>
</dbReference>
<evidence type="ECO:0008006" key="3">
    <source>
        <dbReference type="Google" id="ProtNLM"/>
    </source>
</evidence>
<organism evidence="1 2">
    <name type="scientific">Tessaracoccus flavescens</name>
    <dbReference type="NCBI Taxonomy" id="399497"/>
    <lineage>
        <taxon>Bacteria</taxon>
        <taxon>Bacillati</taxon>
        <taxon>Actinomycetota</taxon>
        <taxon>Actinomycetes</taxon>
        <taxon>Propionibacteriales</taxon>
        <taxon>Propionibacteriaceae</taxon>
        <taxon>Tessaracoccus</taxon>
    </lineage>
</organism>
<gene>
    <name evidence="1" type="ORF">BW733_07490</name>
</gene>
<dbReference type="KEGG" id="tfa:BW733_07490"/>
<dbReference type="AlphaFoldDB" id="A0A1Q2CX74"/>
<dbReference type="Gene3D" id="1.10.287.1080">
    <property type="entry name" value="MazG-like"/>
    <property type="match status" value="1"/>
</dbReference>
<reference evidence="1 2" key="1">
    <citation type="journal article" date="2008" name="Int. J. Syst. Evol. Microbiol.">
        <title>Tessaracoccus flavescens sp. nov., isolated from marine sediment.</title>
        <authorList>
            <person name="Lee D.W."/>
            <person name="Lee S.D."/>
        </authorList>
    </citation>
    <scope>NUCLEOTIDE SEQUENCE [LARGE SCALE GENOMIC DNA]</scope>
    <source>
        <strain evidence="1 2">SST-39T</strain>
    </source>
</reference>
<evidence type="ECO:0000313" key="1">
    <source>
        <dbReference type="EMBL" id="AQP50699.1"/>
    </source>
</evidence>
<dbReference type="InterPro" id="IPR044548">
    <property type="entry name" value="AF0060_NTP-PPase_MazG-like"/>
</dbReference>
<evidence type="ECO:0000313" key="2">
    <source>
        <dbReference type="Proteomes" id="UP000188235"/>
    </source>
</evidence>